<dbReference type="PIRSF" id="PIRSF000138">
    <property type="entry name" value="Al-hdrx_acd_dh"/>
    <property type="match status" value="1"/>
</dbReference>
<evidence type="ECO:0000259" key="8">
    <source>
        <dbReference type="PROSITE" id="PS51349"/>
    </source>
</evidence>
<protein>
    <submittedName>
        <fullName evidence="9">L-lactate dehydrogenase (Cytochrome)</fullName>
        <ecNumber evidence="9">1.1.2.3</ecNumber>
    </submittedName>
</protein>
<evidence type="ECO:0000256" key="4">
    <source>
        <dbReference type="ARBA" id="ARBA00023002"/>
    </source>
</evidence>
<organism evidence="9 10">
    <name type="scientific">Rhizobium metallidurans</name>
    <dbReference type="NCBI Taxonomy" id="1265931"/>
    <lineage>
        <taxon>Bacteria</taxon>
        <taxon>Pseudomonadati</taxon>
        <taxon>Pseudomonadota</taxon>
        <taxon>Alphaproteobacteria</taxon>
        <taxon>Hyphomicrobiales</taxon>
        <taxon>Rhizobiaceae</taxon>
        <taxon>Rhizobium/Agrobacterium group</taxon>
        <taxon>Rhizobium</taxon>
    </lineage>
</organism>
<feature type="binding site" evidence="7">
    <location>
        <position position="257"/>
    </location>
    <ligand>
        <name>FMN</name>
        <dbReference type="ChEBI" id="CHEBI:58210"/>
    </ligand>
</feature>
<feature type="binding site" evidence="7">
    <location>
        <position position="167"/>
    </location>
    <ligand>
        <name>glyoxylate</name>
        <dbReference type="ChEBI" id="CHEBI:36655"/>
    </ligand>
</feature>
<feature type="binding site" evidence="7">
    <location>
        <position position="281"/>
    </location>
    <ligand>
        <name>glyoxylate</name>
        <dbReference type="ChEBI" id="CHEBI:36655"/>
    </ligand>
</feature>
<evidence type="ECO:0000313" key="10">
    <source>
        <dbReference type="Proteomes" id="UP000582090"/>
    </source>
</evidence>
<feature type="binding site" evidence="7">
    <location>
        <position position="284"/>
    </location>
    <ligand>
        <name>glyoxylate</name>
        <dbReference type="ChEBI" id="CHEBI:36655"/>
    </ligand>
</feature>
<dbReference type="PANTHER" id="PTHR10578:SF107">
    <property type="entry name" value="2-HYDROXYACID OXIDASE 1"/>
    <property type="match status" value="1"/>
</dbReference>
<proteinExistence type="inferred from homology"/>
<keyword evidence="3 7" id="KW-0288">FMN</keyword>
<feature type="binding site" evidence="7">
    <location>
        <position position="26"/>
    </location>
    <ligand>
        <name>glyoxylate</name>
        <dbReference type="ChEBI" id="CHEBI:36655"/>
    </ligand>
</feature>
<evidence type="ECO:0000256" key="3">
    <source>
        <dbReference type="ARBA" id="ARBA00022643"/>
    </source>
</evidence>
<reference evidence="9 10" key="1">
    <citation type="submission" date="2020-08" db="EMBL/GenBank/DDBJ databases">
        <title>Genomic Encyclopedia of Type Strains, Phase IV (KMG-IV): sequencing the most valuable type-strain genomes for metagenomic binning, comparative biology and taxonomic classification.</title>
        <authorList>
            <person name="Goeker M."/>
        </authorList>
    </citation>
    <scope>NUCLEOTIDE SEQUENCE [LARGE SCALE GENOMIC DNA]</scope>
    <source>
        <strain evidence="9 10">DSM 26575</strain>
    </source>
</reference>
<feature type="binding site" evidence="7">
    <location>
        <begin position="79"/>
        <end position="81"/>
    </location>
    <ligand>
        <name>FMN</name>
        <dbReference type="ChEBI" id="CHEBI:58210"/>
    </ligand>
</feature>
<feature type="binding site" evidence="7">
    <location>
        <position position="279"/>
    </location>
    <ligand>
        <name>FMN</name>
        <dbReference type="ChEBI" id="CHEBI:58210"/>
    </ligand>
</feature>
<dbReference type="EMBL" id="JACIDW010000014">
    <property type="protein sequence ID" value="MBB3966173.1"/>
    <property type="molecule type" value="Genomic_DNA"/>
</dbReference>
<dbReference type="Pfam" id="PF01070">
    <property type="entry name" value="FMN_dh"/>
    <property type="match status" value="1"/>
</dbReference>
<dbReference type="PANTHER" id="PTHR10578">
    <property type="entry name" value="S -2-HYDROXY-ACID OXIDASE-RELATED"/>
    <property type="match status" value="1"/>
</dbReference>
<dbReference type="AlphaFoldDB" id="A0A7W6GBX5"/>
<dbReference type="InterPro" id="IPR013785">
    <property type="entry name" value="Aldolase_TIM"/>
</dbReference>
<dbReference type="SUPFAM" id="SSF51395">
    <property type="entry name" value="FMN-linked oxidoreductases"/>
    <property type="match status" value="1"/>
</dbReference>
<accession>A0A7W6GBX5</accession>
<dbReference type="GO" id="GO:0010181">
    <property type="term" value="F:FMN binding"/>
    <property type="evidence" value="ECO:0007669"/>
    <property type="project" value="InterPro"/>
</dbReference>
<feature type="binding site" evidence="7">
    <location>
        <position position="130"/>
    </location>
    <ligand>
        <name>FMN</name>
        <dbReference type="ChEBI" id="CHEBI:58210"/>
    </ligand>
</feature>
<comment type="caution">
    <text evidence="9">The sequence shown here is derived from an EMBL/GenBank/DDBJ whole genome shotgun (WGS) entry which is preliminary data.</text>
</comment>
<keyword evidence="2 7" id="KW-0285">Flavoprotein</keyword>
<keyword evidence="10" id="KW-1185">Reference proteome</keyword>
<evidence type="ECO:0000256" key="1">
    <source>
        <dbReference type="ARBA" id="ARBA00001917"/>
    </source>
</evidence>
<evidence type="ECO:0000256" key="7">
    <source>
        <dbReference type="PIRSR" id="PIRSR000138-2"/>
    </source>
</evidence>
<dbReference type="EC" id="1.1.2.3" evidence="9"/>
<evidence type="ECO:0000256" key="5">
    <source>
        <dbReference type="ARBA" id="ARBA00024042"/>
    </source>
</evidence>
<dbReference type="InterPro" id="IPR037396">
    <property type="entry name" value="FMN_HAD"/>
</dbReference>
<comment type="similarity">
    <text evidence="5">Belongs to the FMN-dependent alpha-hydroxy acid dehydrogenase family.</text>
</comment>
<dbReference type="PROSITE" id="PS51349">
    <property type="entry name" value="FMN_HYDROXY_ACID_DH_2"/>
    <property type="match status" value="1"/>
</dbReference>
<dbReference type="GO" id="GO:0004460">
    <property type="term" value="F:L-lactate dehydrogenase (cytochrome) activity"/>
    <property type="evidence" value="ECO:0007669"/>
    <property type="project" value="UniProtKB-EC"/>
</dbReference>
<dbReference type="RefSeq" id="WP_183901669.1">
    <property type="nucleotide sequence ID" value="NZ_JACIDW010000014.1"/>
</dbReference>
<feature type="binding site" evidence="7">
    <location>
        <position position="158"/>
    </location>
    <ligand>
        <name>FMN</name>
        <dbReference type="ChEBI" id="CHEBI:58210"/>
    </ligand>
</feature>
<feature type="binding site" evidence="7">
    <location>
        <position position="108"/>
    </location>
    <ligand>
        <name>FMN</name>
        <dbReference type="ChEBI" id="CHEBI:58210"/>
    </ligand>
</feature>
<dbReference type="InterPro" id="IPR000262">
    <property type="entry name" value="FMN-dep_DH"/>
</dbReference>
<keyword evidence="4 9" id="KW-0560">Oxidoreductase</keyword>
<dbReference type="Proteomes" id="UP000582090">
    <property type="component" value="Unassembled WGS sequence"/>
</dbReference>
<feature type="active site" description="Proton acceptor" evidence="6">
    <location>
        <position position="281"/>
    </location>
</feature>
<gene>
    <name evidence="9" type="ORF">GGQ67_003858</name>
</gene>
<dbReference type="CDD" id="cd02809">
    <property type="entry name" value="alpha_hydroxyacid_oxid_FMN"/>
    <property type="match status" value="1"/>
</dbReference>
<dbReference type="FunFam" id="3.20.20.70:FF:000029">
    <property type="entry name" value="L-lactate dehydrogenase"/>
    <property type="match status" value="1"/>
</dbReference>
<feature type="binding site" evidence="7">
    <location>
        <begin position="335"/>
        <end position="336"/>
    </location>
    <ligand>
        <name>FMN</name>
        <dbReference type="ChEBI" id="CHEBI:58210"/>
    </ligand>
</feature>
<dbReference type="Gene3D" id="3.20.20.70">
    <property type="entry name" value="Aldolase class I"/>
    <property type="match status" value="1"/>
</dbReference>
<name>A0A7W6GBX5_9HYPH</name>
<feature type="domain" description="FMN hydroxy acid dehydrogenase" evidence="8">
    <location>
        <begin position="1"/>
        <end position="386"/>
    </location>
</feature>
<comment type="cofactor">
    <cofactor evidence="1">
        <name>FMN</name>
        <dbReference type="ChEBI" id="CHEBI:58210"/>
    </cofactor>
</comment>
<evidence type="ECO:0000256" key="2">
    <source>
        <dbReference type="ARBA" id="ARBA00022630"/>
    </source>
</evidence>
<evidence type="ECO:0000256" key="6">
    <source>
        <dbReference type="PIRSR" id="PIRSR000138-1"/>
    </source>
</evidence>
<feature type="binding site" evidence="7">
    <location>
        <position position="132"/>
    </location>
    <ligand>
        <name>glyoxylate</name>
        <dbReference type="ChEBI" id="CHEBI:36655"/>
    </ligand>
</feature>
<sequence length="386" mass="42269">MVGGLRNADDFREAARRRLPRLLFEYIDRGAEDELALGALRRSLDEIQFMPRMLTGHPTRDLSTTVLGQRAELPIIVAPTALAGLASHNGEIKMARAAAKAGIPVCISTQSITTIEEIRAGAPAAMLWFQLYVWKDRSLTRRLMERAAAAGATTLVLTVDTPVVPNREYNARNGFSIPMKITPRATAEVMMHPRWLFGVLLRYLLSSGMPVYGHYPKEFRAAMTRPSVANAVKLENLLNWDDLRDLRQWWQGKLVVKGIFSVEDARKCWEIGADGVVVSSHGGRNIDSAPPTAQILPPIADAVGKHIEVLADSGVKRGSDILKYLALGARSVMLGRLPIWGLVCGGEAGAHALFEMLKTEIDITLSLLGARTPGDVELLLPRAASR</sequence>
<evidence type="ECO:0000313" key="9">
    <source>
        <dbReference type="EMBL" id="MBB3966173.1"/>
    </source>
</evidence>
<dbReference type="InterPro" id="IPR012133">
    <property type="entry name" value="Alpha-hydoxy_acid_DH_FMN"/>
</dbReference>